<dbReference type="InterPro" id="IPR023000">
    <property type="entry name" value="Shikimate_kinase_CS"/>
</dbReference>
<feature type="binding site" evidence="11">
    <location>
        <position position="163"/>
    </location>
    <ligand>
        <name>ATP</name>
        <dbReference type="ChEBI" id="CHEBI:30616"/>
    </ligand>
</feature>
<dbReference type="InterPro" id="IPR000623">
    <property type="entry name" value="Shikimate_kinase/TSH1"/>
</dbReference>
<feature type="binding site" evidence="11">
    <location>
        <position position="89"/>
    </location>
    <ligand>
        <name>substrate</name>
    </ligand>
</feature>
<comment type="similarity">
    <text evidence="2 11">Belongs to the shikimate kinase family.</text>
</comment>
<dbReference type="Pfam" id="PF01202">
    <property type="entry name" value="SKI"/>
    <property type="match status" value="1"/>
</dbReference>
<comment type="cofactor">
    <cofactor evidence="11">
        <name>Mg(2+)</name>
        <dbReference type="ChEBI" id="CHEBI:18420"/>
    </cofactor>
    <text evidence="11">Binds 1 Mg(2+) ion per subunit.</text>
</comment>
<comment type="caution">
    <text evidence="12">The sequence shown here is derived from an EMBL/GenBank/DDBJ whole genome shotgun (WGS) entry which is preliminary data.</text>
</comment>
<feature type="binding site" evidence="11">
    <location>
        <position position="67"/>
    </location>
    <ligand>
        <name>substrate</name>
    </ligand>
</feature>
<dbReference type="OrthoDB" id="9800332at2"/>
<evidence type="ECO:0000256" key="7">
    <source>
        <dbReference type="ARBA" id="ARBA00022777"/>
    </source>
</evidence>
<dbReference type="EC" id="2.7.1.71" evidence="3 11"/>
<accession>A0A0A2WRW7</accession>
<evidence type="ECO:0000256" key="8">
    <source>
        <dbReference type="ARBA" id="ARBA00022840"/>
    </source>
</evidence>
<dbReference type="UniPathway" id="UPA00053">
    <property type="reaction ID" value="UER00088"/>
</dbReference>
<comment type="subunit">
    <text evidence="11">Monomer.</text>
</comment>
<dbReference type="NCBIfam" id="NF010554">
    <property type="entry name" value="PRK13948.1"/>
    <property type="match status" value="1"/>
</dbReference>
<evidence type="ECO:0000256" key="6">
    <source>
        <dbReference type="ARBA" id="ARBA00022741"/>
    </source>
</evidence>
<evidence type="ECO:0000313" key="12">
    <source>
        <dbReference type="EMBL" id="KGQ21040.1"/>
    </source>
</evidence>
<feature type="binding site" evidence="11">
    <location>
        <position position="147"/>
    </location>
    <ligand>
        <name>substrate</name>
    </ligand>
</feature>
<dbReference type="GO" id="GO:0005524">
    <property type="term" value="F:ATP binding"/>
    <property type="evidence" value="ECO:0007669"/>
    <property type="project" value="UniProtKB-UniRule"/>
</dbReference>
<reference evidence="12 13" key="1">
    <citation type="journal article" date="2015" name="Genome Announc.">
        <title>Draft Genome Sequence of the Thermophile Thermus filiformis ATCC 43280, Producer of Carotenoid-(Di)glucoside-Branched Fatty Acid (Di)esters and Source of Hyperthermostable Enzymes of Biotechnological Interest.</title>
        <authorList>
            <person name="Mandelli F."/>
            <person name="Oliveira Ramires B."/>
            <person name="Couger M.B."/>
            <person name="Paixao D.A."/>
            <person name="Camilo C.M."/>
            <person name="Polikarpov I."/>
            <person name="Prade R."/>
            <person name="Riano-Pachon D.M."/>
            <person name="Squina F.M."/>
        </authorList>
    </citation>
    <scope>NUCLEOTIDE SEQUENCE [LARGE SCALE GENOMIC DNA]</scope>
    <source>
        <strain evidence="12 13">ATCC 43280</strain>
    </source>
</reference>
<dbReference type="GO" id="GO:0009073">
    <property type="term" value="P:aromatic amino acid family biosynthetic process"/>
    <property type="evidence" value="ECO:0007669"/>
    <property type="project" value="UniProtKB-KW"/>
</dbReference>
<dbReference type="GO" id="GO:0008652">
    <property type="term" value="P:amino acid biosynthetic process"/>
    <property type="evidence" value="ECO:0007669"/>
    <property type="project" value="UniProtKB-KW"/>
</dbReference>
<evidence type="ECO:0000256" key="3">
    <source>
        <dbReference type="ARBA" id="ARBA00012154"/>
    </source>
</evidence>
<organism evidence="12 13">
    <name type="scientific">Thermus filiformis</name>
    <dbReference type="NCBI Taxonomy" id="276"/>
    <lineage>
        <taxon>Bacteria</taxon>
        <taxon>Thermotogati</taxon>
        <taxon>Deinococcota</taxon>
        <taxon>Deinococci</taxon>
        <taxon>Thermales</taxon>
        <taxon>Thermaceae</taxon>
        <taxon>Thermus</taxon>
    </lineage>
</organism>
<evidence type="ECO:0000256" key="4">
    <source>
        <dbReference type="ARBA" id="ARBA00022605"/>
    </source>
</evidence>
<evidence type="ECO:0000256" key="1">
    <source>
        <dbReference type="ARBA" id="ARBA00004842"/>
    </source>
</evidence>
<dbReference type="Proteomes" id="UP000030364">
    <property type="component" value="Unassembled WGS sequence"/>
</dbReference>
<evidence type="ECO:0000256" key="2">
    <source>
        <dbReference type="ARBA" id="ARBA00006997"/>
    </source>
</evidence>
<dbReference type="PATRIC" id="fig|276.5.peg.2163"/>
<keyword evidence="8 11" id="KW-0067">ATP-binding</keyword>
<dbReference type="GO" id="GO:0005829">
    <property type="term" value="C:cytosol"/>
    <property type="evidence" value="ECO:0007669"/>
    <property type="project" value="TreeGrafter"/>
</dbReference>
<comment type="subcellular location">
    <subcellularLocation>
        <location evidence="11">Cytoplasm</location>
    </subcellularLocation>
</comment>
<dbReference type="Gene3D" id="3.40.50.300">
    <property type="entry name" value="P-loop containing nucleotide triphosphate hydrolases"/>
    <property type="match status" value="1"/>
</dbReference>
<dbReference type="AlphaFoldDB" id="A0A0A2WRW7"/>
<dbReference type="RefSeq" id="WP_038067146.1">
    <property type="nucleotide sequence ID" value="NZ_JPSL02000040.1"/>
</dbReference>
<sequence>MKKVLDIPRPATFVSLTGFMGVGKSRIGRELAQALMLHFIDLDRYIERRTGLSIPEIFRHLGENAFRQMEKEAVAELVEKDFLVLSLGGGTFVDAENRRRLLARGPVVALWASPETILERVARKPGQRPLLEGEDPLERVRRLLKEREPVYREAHIHVVTEGQRPKEVVERIVRELWKYARGRS</sequence>
<evidence type="ECO:0000256" key="9">
    <source>
        <dbReference type="ARBA" id="ARBA00023141"/>
    </source>
</evidence>
<evidence type="ECO:0000256" key="5">
    <source>
        <dbReference type="ARBA" id="ARBA00022679"/>
    </source>
</evidence>
<dbReference type="HAMAP" id="MF_00109">
    <property type="entry name" value="Shikimate_kinase"/>
    <property type="match status" value="1"/>
</dbReference>
<evidence type="ECO:0000256" key="11">
    <source>
        <dbReference type="HAMAP-Rule" id="MF_00109"/>
    </source>
</evidence>
<name>A0A0A2WRW7_THEFI</name>
<feature type="binding site" evidence="11">
    <location>
        <position position="25"/>
    </location>
    <ligand>
        <name>Mg(2+)</name>
        <dbReference type="ChEBI" id="CHEBI:18420"/>
    </ligand>
</feature>
<keyword evidence="6 11" id="KW-0547">Nucleotide-binding</keyword>
<dbReference type="GO" id="GO:0004765">
    <property type="term" value="F:shikimate kinase activity"/>
    <property type="evidence" value="ECO:0007669"/>
    <property type="project" value="UniProtKB-UniRule"/>
</dbReference>
<keyword evidence="4 11" id="KW-0028">Amino-acid biosynthesis</keyword>
<keyword evidence="5 11" id="KW-0808">Transferase</keyword>
<evidence type="ECO:0000256" key="10">
    <source>
        <dbReference type="ARBA" id="ARBA00048567"/>
    </source>
</evidence>
<dbReference type="STRING" id="276.THFILI_08615"/>
<feature type="binding site" evidence="11">
    <location>
        <position position="128"/>
    </location>
    <ligand>
        <name>ATP</name>
        <dbReference type="ChEBI" id="CHEBI:30616"/>
    </ligand>
</feature>
<keyword evidence="13" id="KW-1185">Reference proteome</keyword>
<dbReference type="PROSITE" id="PS01128">
    <property type="entry name" value="SHIKIMATE_KINASE"/>
    <property type="match status" value="1"/>
</dbReference>
<keyword evidence="9 11" id="KW-0057">Aromatic amino acid biosynthesis</keyword>
<comment type="function">
    <text evidence="11">Catalyzes the specific phosphorylation of the 3-hydroxyl group of shikimic acid using ATP as a cosubstrate.</text>
</comment>
<dbReference type="PANTHER" id="PTHR21087:SF16">
    <property type="entry name" value="SHIKIMATE KINASE 1, CHLOROPLASTIC"/>
    <property type="match status" value="1"/>
</dbReference>
<dbReference type="EMBL" id="JPSL02000040">
    <property type="protein sequence ID" value="KGQ21040.1"/>
    <property type="molecule type" value="Genomic_DNA"/>
</dbReference>
<feature type="binding site" evidence="11">
    <location>
        <begin position="21"/>
        <end position="26"/>
    </location>
    <ligand>
        <name>ATP</name>
        <dbReference type="ChEBI" id="CHEBI:30616"/>
    </ligand>
</feature>
<dbReference type="InterPro" id="IPR031322">
    <property type="entry name" value="Shikimate/glucono_kinase"/>
</dbReference>
<comment type="catalytic activity">
    <reaction evidence="10 11">
        <text>shikimate + ATP = 3-phosphoshikimate + ADP + H(+)</text>
        <dbReference type="Rhea" id="RHEA:13121"/>
        <dbReference type="ChEBI" id="CHEBI:15378"/>
        <dbReference type="ChEBI" id="CHEBI:30616"/>
        <dbReference type="ChEBI" id="CHEBI:36208"/>
        <dbReference type="ChEBI" id="CHEBI:145989"/>
        <dbReference type="ChEBI" id="CHEBI:456216"/>
        <dbReference type="EC" id="2.7.1.71"/>
    </reaction>
</comment>
<dbReference type="PANTHER" id="PTHR21087">
    <property type="entry name" value="SHIKIMATE KINASE"/>
    <property type="match status" value="1"/>
</dbReference>
<gene>
    <name evidence="11" type="primary">aroK</name>
    <name evidence="12" type="ORF">THFILI_08615</name>
</gene>
<keyword evidence="11" id="KW-0963">Cytoplasm</keyword>
<evidence type="ECO:0000313" key="13">
    <source>
        <dbReference type="Proteomes" id="UP000030364"/>
    </source>
</evidence>
<protein>
    <recommendedName>
        <fullName evidence="3 11">Shikimate kinase</fullName>
        <shortName evidence="11">SK</shortName>
        <ecNumber evidence="3 11">2.7.1.71</ecNumber>
    </recommendedName>
</protein>
<feature type="binding site" evidence="11">
    <location>
        <position position="43"/>
    </location>
    <ligand>
        <name>substrate</name>
    </ligand>
</feature>
<dbReference type="GO" id="GO:0000287">
    <property type="term" value="F:magnesium ion binding"/>
    <property type="evidence" value="ECO:0007669"/>
    <property type="project" value="UniProtKB-UniRule"/>
</dbReference>
<dbReference type="InterPro" id="IPR027417">
    <property type="entry name" value="P-loop_NTPase"/>
</dbReference>
<dbReference type="CDD" id="cd00464">
    <property type="entry name" value="SK"/>
    <property type="match status" value="1"/>
</dbReference>
<keyword evidence="7 11" id="KW-0418">Kinase</keyword>
<proteinExistence type="inferred from homology"/>
<dbReference type="SUPFAM" id="SSF52540">
    <property type="entry name" value="P-loop containing nucleoside triphosphate hydrolases"/>
    <property type="match status" value="1"/>
</dbReference>
<keyword evidence="11" id="KW-0479">Metal-binding</keyword>
<dbReference type="GO" id="GO:0009423">
    <property type="term" value="P:chorismate biosynthetic process"/>
    <property type="evidence" value="ECO:0007669"/>
    <property type="project" value="UniProtKB-UniRule"/>
</dbReference>
<keyword evidence="11" id="KW-0460">Magnesium</keyword>
<comment type="pathway">
    <text evidence="1 11">Metabolic intermediate biosynthesis; chorismate biosynthesis; chorismate from D-erythrose 4-phosphate and phosphoenolpyruvate: step 5/7.</text>
</comment>
<dbReference type="PRINTS" id="PR01100">
    <property type="entry name" value="SHIKIMTKNASE"/>
</dbReference>